<dbReference type="Proteomes" id="UP000015106">
    <property type="component" value="Chromosome 6"/>
</dbReference>
<dbReference type="SUPFAM" id="SSF52540">
    <property type="entry name" value="P-loop containing nucleoside triphosphate hydrolases"/>
    <property type="match status" value="1"/>
</dbReference>
<evidence type="ECO:0000313" key="2">
    <source>
        <dbReference type="EnsemblPlants" id="TuG1812G0600001250.01.T01.cds439965"/>
    </source>
</evidence>
<reference evidence="2" key="3">
    <citation type="submission" date="2022-06" db="UniProtKB">
        <authorList>
            <consortium name="EnsemblPlants"/>
        </authorList>
    </citation>
    <scope>IDENTIFICATION</scope>
</reference>
<organism evidence="2 3">
    <name type="scientific">Triticum urartu</name>
    <name type="common">Red wild einkorn</name>
    <name type="synonym">Crithodium urartu</name>
    <dbReference type="NCBI Taxonomy" id="4572"/>
    <lineage>
        <taxon>Eukaryota</taxon>
        <taxon>Viridiplantae</taxon>
        <taxon>Streptophyta</taxon>
        <taxon>Embryophyta</taxon>
        <taxon>Tracheophyta</taxon>
        <taxon>Spermatophyta</taxon>
        <taxon>Magnoliopsida</taxon>
        <taxon>Liliopsida</taxon>
        <taxon>Poales</taxon>
        <taxon>Poaceae</taxon>
        <taxon>BOP clade</taxon>
        <taxon>Pooideae</taxon>
        <taxon>Triticodae</taxon>
        <taxon>Triticeae</taxon>
        <taxon>Triticinae</taxon>
        <taxon>Triticum</taxon>
    </lineage>
</organism>
<dbReference type="Gramene" id="TuG1812G0600001250.01.T01">
    <property type="protein sequence ID" value="TuG1812G0600001250.01.T01.cds439965"/>
    <property type="gene ID" value="TuG1812G0600001250.01"/>
</dbReference>
<dbReference type="PANTHER" id="PTHR19338">
    <property type="entry name" value="TRANSLOCASE OF INNER MITOCHONDRIAL MEMBRANE 13 HOMOLOG"/>
    <property type="match status" value="1"/>
</dbReference>
<sequence length="164" mass="18330">MAFFNVGASCSQFYAHETHKYPVFLVPMQRYKIYDCANSTTDVVPIDTRMLAIYKQAAGLVGIDGPKKKLVSWLTDTQKKVKVVAIVGFGGLDKTTLAKQVYDTIGGQFSCTIFLSVSQRPDMSSLLGGLLSKLEMKEKLTHAHDVQDIVGRLREYLTHKSYLF</sequence>
<reference evidence="3" key="1">
    <citation type="journal article" date="2013" name="Nature">
        <title>Draft genome of the wheat A-genome progenitor Triticum urartu.</title>
        <authorList>
            <person name="Ling H.Q."/>
            <person name="Zhao S."/>
            <person name="Liu D."/>
            <person name="Wang J."/>
            <person name="Sun H."/>
            <person name="Zhang C."/>
            <person name="Fan H."/>
            <person name="Li D."/>
            <person name="Dong L."/>
            <person name="Tao Y."/>
            <person name="Gao C."/>
            <person name="Wu H."/>
            <person name="Li Y."/>
            <person name="Cui Y."/>
            <person name="Guo X."/>
            <person name="Zheng S."/>
            <person name="Wang B."/>
            <person name="Yu K."/>
            <person name="Liang Q."/>
            <person name="Yang W."/>
            <person name="Lou X."/>
            <person name="Chen J."/>
            <person name="Feng M."/>
            <person name="Jian J."/>
            <person name="Zhang X."/>
            <person name="Luo G."/>
            <person name="Jiang Y."/>
            <person name="Liu J."/>
            <person name="Wang Z."/>
            <person name="Sha Y."/>
            <person name="Zhang B."/>
            <person name="Wu H."/>
            <person name="Tang D."/>
            <person name="Shen Q."/>
            <person name="Xue P."/>
            <person name="Zou S."/>
            <person name="Wang X."/>
            <person name="Liu X."/>
            <person name="Wang F."/>
            <person name="Yang Y."/>
            <person name="An X."/>
            <person name="Dong Z."/>
            <person name="Zhang K."/>
            <person name="Zhang X."/>
            <person name="Luo M.C."/>
            <person name="Dvorak J."/>
            <person name="Tong Y."/>
            <person name="Wang J."/>
            <person name="Yang H."/>
            <person name="Li Z."/>
            <person name="Wang D."/>
            <person name="Zhang A."/>
            <person name="Wang J."/>
        </authorList>
    </citation>
    <scope>NUCLEOTIDE SEQUENCE</scope>
    <source>
        <strain evidence="3">cv. G1812</strain>
    </source>
</reference>
<evidence type="ECO:0000313" key="3">
    <source>
        <dbReference type="Proteomes" id="UP000015106"/>
    </source>
</evidence>
<feature type="domain" description="NB-ARC" evidence="1">
    <location>
        <begin position="66"/>
        <end position="164"/>
    </location>
</feature>
<proteinExistence type="predicted"/>
<dbReference type="PANTHER" id="PTHR19338:SF74">
    <property type="entry name" value="POWDERY MILDEW RESISTANCE PROTEIN 12-LIKE"/>
    <property type="match status" value="1"/>
</dbReference>
<dbReference type="GO" id="GO:0043531">
    <property type="term" value="F:ADP binding"/>
    <property type="evidence" value="ECO:0007669"/>
    <property type="project" value="InterPro"/>
</dbReference>
<dbReference type="Pfam" id="PF00931">
    <property type="entry name" value="NB-ARC"/>
    <property type="match status" value="1"/>
</dbReference>
<keyword evidence="3" id="KW-1185">Reference proteome</keyword>
<dbReference type="InterPro" id="IPR027417">
    <property type="entry name" value="P-loop_NTPase"/>
</dbReference>
<accession>A0A8R7QPF2</accession>
<dbReference type="EnsemblPlants" id="TuG1812G0600001250.01.T01">
    <property type="protein sequence ID" value="TuG1812G0600001250.01.T01.cds439965"/>
    <property type="gene ID" value="TuG1812G0600001250.01"/>
</dbReference>
<dbReference type="AlphaFoldDB" id="A0A8R7QPF2"/>
<evidence type="ECO:0000259" key="1">
    <source>
        <dbReference type="Pfam" id="PF00931"/>
    </source>
</evidence>
<reference evidence="2" key="2">
    <citation type="submission" date="2018-03" db="EMBL/GenBank/DDBJ databases">
        <title>The Triticum urartu genome reveals the dynamic nature of wheat genome evolution.</title>
        <authorList>
            <person name="Ling H."/>
            <person name="Ma B."/>
            <person name="Shi X."/>
            <person name="Liu H."/>
            <person name="Dong L."/>
            <person name="Sun H."/>
            <person name="Cao Y."/>
            <person name="Gao Q."/>
            <person name="Zheng S."/>
            <person name="Li Y."/>
            <person name="Yu Y."/>
            <person name="Du H."/>
            <person name="Qi M."/>
            <person name="Li Y."/>
            <person name="Yu H."/>
            <person name="Cui Y."/>
            <person name="Wang N."/>
            <person name="Chen C."/>
            <person name="Wu H."/>
            <person name="Zhao Y."/>
            <person name="Zhang J."/>
            <person name="Li Y."/>
            <person name="Zhou W."/>
            <person name="Zhang B."/>
            <person name="Hu W."/>
            <person name="Eijk M."/>
            <person name="Tang J."/>
            <person name="Witsenboer H."/>
            <person name="Zhao S."/>
            <person name="Li Z."/>
            <person name="Zhang A."/>
            <person name="Wang D."/>
            <person name="Liang C."/>
        </authorList>
    </citation>
    <scope>NUCLEOTIDE SEQUENCE [LARGE SCALE GENOMIC DNA]</scope>
    <source>
        <strain evidence="2">cv. G1812</strain>
    </source>
</reference>
<dbReference type="InterPro" id="IPR002182">
    <property type="entry name" value="NB-ARC"/>
</dbReference>
<dbReference type="Gene3D" id="3.40.50.300">
    <property type="entry name" value="P-loop containing nucleotide triphosphate hydrolases"/>
    <property type="match status" value="1"/>
</dbReference>
<protein>
    <recommendedName>
        <fullName evidence="1">NB-ARC domain-containing protein</fullName>
    </recommendedName>
</protein>
<name>A0A8R7QPF2_TRIUA</name>